<evidence type="ECO:0000259" key="1">
    <source>
        <dbReference type="PROSITE" id="PS50943"/>
    </source>
</evidence>
<feature type="domain" description="HTH cro/C1-type" evidence="1">
    <location>
        <begin position="19"/>
        <end position="73"/>
    </location>
</feature>
<accession>A0ABS4TM33</accession>
<keyword evidence="3" id="KW-1185">Reference proteome</keyword>
<dbReference type="SUPFAM" id="SSF47413">
    <property type="entry name" value="lambda repressor-like DNA-binding domains"/>
    <property type="match status" value="1"/>
</dbReference>
<dbReference type="Gene3D" id="1.10.260.40">
    <property type="entry name" value="lambda repressor-like DNA-binding domains"/>
    <property type="match status" value="1"/>
</dbReference>
<dbReference type="PROSITE" id="PS50943">
    <property type="entry name" value="HTH_CROC1"/>
    <property type="match status" value="1"/>
</dbReference>
<dbReference type="Pfam" id="PF13560">
    <property type="entry name" value="HTH_31"/>
    <property type="match status" value="1"/>
</dbReference>
<dbReference type="InterPro" id="IPR043917">
    <property type="entry name" value="DUF5753"/>
</dbReference>
<dbReference type="InterPro" id="IPR010982">
    <property type="entry name" value="Lambda_DNA-bd_dom_sf"/>
</dbReference>
<reference evidence="2 3" key="1">
    <citation type="submission" date="2021-03" db="EMBL/GenBank/DDBJ databases">
        <title>Sequencing the genomes of 1000 actinobacteria strains.</title>
        <authorList>
            <person name="Klenk H.-P."/>
        </authorList>
    </citation>
    <scope>NUCLEOTIDE SEQUENCE [LARGE SCALE GENOMIC DNA]</scope>
    <source>
        <strain evidence="2 3">DSM 46670</strain>
    </source>
</reference>
<dbReference type="Pfam" id="PF19054">
    <property type="entry name" value="DUF5753"/>
    <property type="match status" value="1"/>
</dbReference>
<dbReference type="CDD" id="cd00093">
    <property type="entry name" value="HTH_XRE"/>
    <property type="match status" value="1"/>
</dbReference>
<comment type="caution">
    <text evidence="2">The sequence shown here is derived from an EMBL/GenBank/DDBJ whole genome shotgun (WGS) entry which is preliminary data.</text>
</comment>
<sequence>MRVGQARPTVERRQLGLTLRRLRERAGRTQHEAAAAIGKARTKIVVLEEGVSTATDDDLVALLNCFGVRGPERKTVLELGAQARKRQKRRVYVDTLPDAYDRFADMEANATEISCYESGIIPGPLQSAEYARAVIEECDGIWWEKSKPEGENRLNFRLRRLETLWGSTEPKQLRYVLTEDALHANMGQPEVMRGQLRHLLSLLYRRDDLAIRMLPNHAYGNPARGGGLTIFGFGDRAAPVGYSPAVYGSSTYYDEPADVAALRRAFDRIWELSLSERESKRLITELEET</sequence>
<organism evidence="2 3">
    <name type="scientific">Kibdelosporangium banguiense</name>
    <dbReference type="NCBI Taxonomy" id="1365924"/>
    <lineage>
        <taxon>Bacteria</taxon>
        <taxon>Bacillati</taxon>
        <taxon>Actinomycetota</taxon>
        <taxon>Actinomycetes</taxon>
        <taxon>Pseudonocardiales</taxon>
        <taxon>Pseudonocardiaceae</taxon>
        <taxon>Kibdelosporangium</taxon>
    </lineage>
</organism>
<protein>
    <submittedName>
        <fullName evidence="2">Transcriptional regulator with XRE-family HTH domain</fullName>
    </submittedName>
</protein>
<dbReference type="Proteomes" id="UP001519332">
    <property type="component" value="Unassembled WGS sequence"/>
</dbReference>
<gene>
    <name evidence="2" type="ORF">JOF56_005852</name>
</gene>
<dbReference type="RefSeq" id="WP_209642661.1">
    <property type="nucleotide sequence ID" value="NZ_JAGINW010000001.1"/>
</dbReference>
<evidence type="ECO:0000313" key="2">
    <source>
        <dbReference type="EMBL" id="MBP2325467.1"/>
    </source>
</evidence>
<name>A0ABS4TM33_9PSEU</name>
<dbReference type="SMART" id="SM00530">
    <property type="entry name" value="HTH_XRE"/>
    <property type="match status" value="1"/>
</dbReference>
<proteinExistence type="predicted"/>
<dbReference type="InterPro" id="IPR001387">
    <property type="entry name" value="Cro/C1-type_HTH"/>
</dbReference>
<evidence type="ECO:0000313" key="3">
    <source>
        <dbReference type="Proteomes" id="UP001519332"/>
    </source>
</evidence>
<dbReference type="EMBL" id="JAGINW010000001">
    <property type="protein sequence ID" value="MBP2325467.1"/>
    <property type="molecule type" value="Genomic_DNA"/>
</dbReference>